<sequence>MGDQKLNRATDKQNTRGDNSIVYGRNTTRPESDGLTDINETNLFEGLQERLLYSAAQTPDKPLIVHVNPLVAAANELLAHVSRLAVMDGVGDIHLLNVKLSEQVKYFEAEARRHSIENDHLLAARYVLCTVVDEAVLNTTWGSTSDWSKISLLSRFHKETFGGEKFFQLLEKLSANPIRHLPMLELMYLCLALGFEGKYRSNRRGGNELEDIRDALYRQIRHLRGDVSRTLSPHWQGAGSSSVDQLRIAPLWLIVLFTFISLSVLYSGFAWVLGEQREAVLKPFQSADLAVLERRS</sequence>
<evidence type="ECO:0000313" key="5">
    <source>
        <dbReference type="Proteomes" id="UP000644195"/>
    </source>
</evidence>
<evidence type="ECO:0000313" key="4">
    <source>
        <dbReference type="EMBL" id="MBM0140406.1"/>
    </source>
</evidence>
<feature type="compositionally biased region" description="Basic and acidic residues" evidence="1">
    <location>
        <begin position="1"/>
        <end position="15"/>
    </location>
</feature>
<reference evidence="4 5" key="1">
    <citation type="submission" date="2020-12" db="EMBL/GenBank/DDBJ databases">
        <title>Genome of Pca MAFF 106156.</title>
        <authorList>
            <person name="Fujikawa T."/>
            <person name="Inoue Y."/>
        </authorList>
    </citation>
    <scope>NUCLEOTIDE SEQUENCE [LARGE SCALE GENOMIC DNA]</scope>
    <source>
        <strain evidence="4 5">MAFF 106156</strain>
    </source>
</reference>
<name>A0ABS1XFY2_PSEC1</name>
<keyword evidence="5" id="KW-1185">Reference proteome</keyword>
<dbReference type="Proteomes" id="UP000644195">
    <property type="component" value="Unassembled WGS sequence"/>
</dbReference>
<dbReference type="NCBIfam" id="TIGR03349">
    <property type="entry name" value="IV_VI_DotU"/>
    <property type="match status" value="1"/>
</dbReference>
<gene>
    <name evidence="4" type="primary">icmH</name>
    <name evidence="4" type="ORF">JHZ66_16540</name>
</gene>
<dbReference type="InterPro" id="IPR038522">
    <property type="entry name" value="T4/T6SS_DotU_sf"/>
</dbReference>
<dbReference type="EMBL" id="JAEVFO010000038">
    <property type="protein sequence ID" value="MBM0140406.1"/>
    <property type="molecule type" value="Genomic_DNA"/>
</dbReference>
<organism evidence="4 5">
    <name type="scientific">Pseudomonas cannabina pv. alisalensis</name>
    <dbReference type="NCBI Taxonomy" id="757414"/>
    <lineage>
        <taxon>Bacteria</taxon>
        <taxon>Pseudomonadati</taxon>
        <taxon>Pseudomonadota</taxon>
        <taxon>Gammaproteobacteria</taxon>
        <taxon>Pseudomonadales</taxon>
        <taxon>Pseudomonadaceae</taxon>
        <taxon>Pseudomonas</taxon>
    </lineage>
</organism>
<keyword evidence="2" id="KW-0472">Membrane</keyword>
<dbReference type="RefSeq" id="WP_007253505.1">
    <property type="nucleotide sequence ID" value="NZ_CP067022.1"/>
</dbReference>
<proteinExistence type="predicted"/>
<comment type="caution">
    <text evidence="4">The sequence shown here is derived from an EMBL/GenBank/DDBJ whole genome shotgun (WGS) entry which is preliminary data.</text>
</comment>
<dbReference type="PANTHER" id="PTHR38033">
    <property type="entry name" value="MEMBRANE PROTEIN-RELATED"/>
    <property type="match status" value="1"/>
</dbReference>
<dbReference type="NCBIfam" id="NF038228">
    <property type="entry name" value="IcmH_DotU_IVB"/>
    <property type="match status" value="1"/>
</dbReference>
<evidence type="ECO:0000259" key="3">
    <source>
        <dbReference type="Pfam" id="PF09850"/>
    </source>
</evidence>
<evidence type="ECO:0000256" key="1">
    <source>
        <dbReference type="SAM" id="MobiDB-lite"/>
    </source>
</evidence>
<dbReference type="Pfam" id="PF09850">
    <property type="entry name" value="DotU"/>
    <property type="match status" value="1"/>
</dbReference>
<keyword evidence="2" id="KW-0812">Transmembrane</keyword>
<feature type="domain" description="Type IV / VI secretion system DotU" evidence="3">
    <location>
        <begin position="69"/>
        <end position="271"/>
    </location>
</feature>
<feature type="transmembrane region" description="Helical" evidence="2">
    <location>
        <begin position="251"/>
        <end position="273"/>
    </location>
</feature>
<keyword evidence="2" id="KW-1133">Transmembrane helix</keyword>
<dbReference type="PANTHER" id="PTHR38033:SF1">
    <property type="entry name" value="DOTU FAMILY TYPE IV_VI SECRETION SYSTEM PROTEIN"/>
    <property type="match status" value="1"/>
</dbReference>
<evidence type="ECO:0000256" key="2">
    <source>
        <dbReference type="SAM" id="Phobius"/>
    </source>
</evidence>
<protein>
    <submittedName>
        <fullName evidence="4">Type IVB secretion system protein IcmH/DotU</fullName>
    </submittedName>
</protein>
<feature type="region of interest" description="Disordered" evidence="1">
    <location>
        <begin position="1"/>
        <end position="35"/>
    </location>
</feature>
<dbReference type="Gene3D" id="1.25.40.590">
    <property type="entry name" value="Type IV / VI secretion system, DotU"/>
    <property type="match status" value="1"/>
</dbReference>
<accession>A0ABS1XFY2</accession>
<dbReference type="InterPro" id="IPR017732">
    <property type="entry name" value="T4/T6SS_DotU"/>
</dbReference>
<dbReference type="GeneID" id="64466072"/>